<comment type="similarity">
    <text evidence="1">Belongs to the short-chain dehydrogenases/reductases (SDR) family.</text>
</comment>
<dbReference type="PANTHER" id="PTHR43639:SF1">
    <property type="entry name" value="SHORT-CHAIN DEHYDROGENASE_REDUCTASE FAMILY PROTEIN"/>
    <property type="match status" value="1"/>
</dbReference>
<dbReference type="Pfam" id="PF13561">
    <property type="entry name" value="adh_short_C2"/>
    <property type="match status" value="1"/>
</dbReference>
<evidence type="ECO:0000259" key="4">
    <source>
        <dbReference type="SMART" id="SM00822"/>
    </source>
</evidence>
<proteinExistence type="inferred from homology"/>
<keyword evidence="2" id="KW-0560">Oxidoreductase</keyword>
<organism evidence="5 6">
    <name type="scientific">Frondihabitans australicus</name>
    <dbReference type="NCBI Taxonomy" id="386892"/>
    <lineage>
        <taxon>Bacteria</taxon>
        <taxon>Bacillati</taxon>
        <taxon>Actinomycetota</taxon>
        <taxon>Actinomycetes</taxon>
        <taxon>Micrococcales</taxon>
        <taxon>Microbacteriaceae</taxon>
        <taxon>Frondihabitans</taxon>
    </lineage>
</organism>
<evidence type="ECO:0000256" key="1">
    <source>
        <dbReference type="ARBA" id="ARBA00006484"/>
    </source>
</evidence>
<evidence type="ECO:0000256" key="3">
    <source>
        <dbReference type="SAM" id="MobiDB-lite"/>
    </source>
</evidence>
<keyword evidence="6" id="KW-1185">Reference proteome</keyword>
<name>A0A495IIP9_9MICO</name>
<accession>A0A495IIP9</accession>
<dbReference type="PRINTS" id="PR00081">
    <property type="entry name" value="GDHRDH"/>
</dbReference>
<dbReference type="Gene3D" id="3.40.50.720">
    <property type="entry name" value="NAD(P)-binding Rossmann-like Domain"/>
    <property type="match status" value="1"/>
</dbReference>
<dbReference type="SMART" id="SM00822">
    <property type="entry name" value="PKS_KR"/>
    <property type="match status" value="1"/>
</dbReference>
<dbReference type="EMBL" id="RBKS01000001">
    <property type="protein sequence ID" value="RKR75863.1"/>
    <property type="molecule type" value="Genomic_DNA"/>
</dbReference>
<sequence length="272" mass="28002">MTDKDLDTAAQTSGPDGFDHPAGRTRALDGKVAVVTGGSRGIGLGIATQFIAEGATVFITARNQGDLDAARTALGERLVGVRADAADLNGLDLLFDDIRQRFGRLDVLVANAGAGSVAPLGHITEEQFDVVFGLNVKGTLFAAQKALPLMGPGSSIVLIGSNTSVQGSPSLSVYAATKAALRSFARTWVMDLRGRGIRVNVLSPGPTQTPGLSGLAKPGHLQDLLDGFSSRVPLGRVGQPDEIGKAAVFLASDASSFVTGTELFVDGGYAQV</sequence>
<feature type="region of interest" description="Disordered" evidence="3">
    <location>
        <begin position="1"/>
        <end position="24"/>
    </location>
</feature>
<dbReference type="OrthoDB" id="7064009at2"/>
<evidence type="ECO:0000313" key="5">
    <source>
        <dbReference type="EMBL" id="RKR75863.1"/>
    </source>
</evidence>
<dbReference type="AlphaFoldDB" id="A0A495IIP9"/>
<dbReference type="InterPro" id="IPR057326">
    <property type="entry name" value="KR_dom"/>
</dbReference>
<reference evidence="5 6" key="1">
    <citation type="submission" date="2018-10" db="EMBL/GenBank/DDBJ databases">
        <title>Sequencing the genomes of 1000 actinobacteria strains.</title>
        <authorList>
            <person name="Klenk H.-P."/>
        </authorList>
    </citation>
    <scope>NUCLEOTIDE SEQUENCE [LARGE SCALE GENOMIC DNA]</scope>
    <source>
        <strain evidence="5 6">DSM 17894</strain>
    </source>
</reference>
<dbReference type="RefSeq" id="WP_121370655.1">
    <property type="nucleotide sequence ID" value="NZ_RBKS01000001.1"/>
</dbReference>
<protein>
    <submittedName>
        <fullName evidence="5">NAD(P)-dependent dehydrogenase (Short-subunit alcohol dehydrogenase family)</fullName>
    </submittedName>
</protein>
<dbReference type="SUPFAM" id="SSF51735">
    <property type="entry name" value="NAD(P)-binding Rossmann-fold domains"/>
    <property type="match status" value="1"/>
</dbReference>
<evidence type="ECO:0000256" key="2">
    <source>
        <dbReference type="ARBA" id="ARBA00023002"/>
    </source>
</evidence>
<dbReference type="InterPro" id="IPR036291">
    <property type="entry name" value="NAD(P)-bd_dom_sf"/>
</dbReference>
<dbReference type="PANTHER" id="PTHR43639">
    <property type="entry name" value="OXIDOREDUCTASE, SHORT-CHAIN DEHYDROGENASE/REDUCTASE FAMILY (AFU_ORTHOLOGUE AFUA_5G02870)"/>
    <property type="match status" value="1"/>
</dbReference>
<evidence type="ECO:0000313" key="6">
    <source>
        <dbReference type="Proteomes" id="UP000280008"/>
    </source>
</evidence>
<dbReference type="GO" id="GO:0016491">
    <property type="term" value="F:oxidoreductase activity"/>
    <property type="evidence" value="ECO:0007669"/>
    <property type="project" value="UniProtKB-KW"/>
</dbReference>
<comment type="caution">
    <text evidence="5">The sequence shown here is derived from an EMBL/GenBank/DDBJ whole genome shotgun (WGS) entry which is preliminary data.</text>
</comment>
<dbReference type="FunFam" id="3.40.50.720:FF:000084">
    <property type="entry name" value="Short-chain dehydrogenase reductase"/>
    <property type="match status" value="1"/>
</dbReference>
<feature type="domain" description="Ketoreductase" evidence="4">
    <location>
        <begin position="31"/>
        <end position="205"/>
    </location>
</feature>
<gene>
    <name evidence="5" type="ORF">C8E83_3025</name>
</gene>
<dbReference type="InterPro" id="IPR002347">
    <property type="entry name" value="SDR_fam"/>
</dbReference>
<dbReference type="CDD" id="cd05233">
    <property type="entry name" value="SDR_c"/>
    <property type="match status" value="1"/>
</dbReference>
<dbReference type="Proteomes" id="UP000280008">
    <property type="component" value="Unassembled WGS sequence"/>
</dbReference>